<comment type="caution">
    <text evidence="7">The sequence shown here is derived from an EMBL/GenBank/DDBJ whole genome shotgun (WGS) entry which is preliminary data.</text>
</comment>
<evidence type="ECO:0000256" key="3">
    <source>
        <dbReference type="ARBA" id="ARBA00022827"/>
    </source>
</evidence>
<evidence type="ECO:0000256" key="2">
    <source>
        <dbReference type="ARBA" id="ARBA00022630"/>
    </source>
</evidence>
<keyword evidence="5" id="KW-0676">Redox-active center</keyword>
<keyword evidence="4" id="KW-0560">Oxidoreductase</keyword>
<feature type="domain" description="Rhodanese" evidence="6">
    <location>
        <begin position="461"/>
        <end position="548"/>
    </location>
</feature>
<evidence type="ECO:0000313" key="7">
    <source>
        <dbReference type="EMBL" id="MBU3160968.1"/>
    </source>
</evidence>
<keyword evidence="8" id="KW-1185">Reference proteome</keyword>
<organism evidence="7 8">
    <name type="scientific">Clostridium frigoris</name>
    <dbReference type="NCBI Taxonomy" id="205327"/>
    <lineage>
        <taxon>Bacteria</taxon>
        <taxon>Bacillati</taxon>
        <taxon>Bacillota</taxon>
        <taxon>Clostridia</taxon>
        <taxon>Eubacteriales</taxon>
        <taxon>Clostridiaceae</taxon>
        <taxon>Clostridium</taxon>
    </lineage>
</organism>
<dbReference type="Proteomes" id="UP000776252">
    <property type="component" value="Unassembled WGS sequence"/>
</dbReference>
<accession>A0ABS6BVP0</accession>
<keyword evidence="2" id="KW-0285">Flavoprotein</keyword>
<dbReference type="RefSeq" id="WP_216150531.1">
    <property type="nucleotide sequence ID" value="NZ_JAHLDV010000041.1"/>
</dbReference>
<dbReference type="Pfam" id="PF02852">
    <property type="entry name" value="Pyr_redox_dim"/>
    <property type="match status" value="1"/>
</dbReference>
<dbReference type="PANTHER" id="PTHR43429">
    <property type="entry name" value="PYRIDINE NUCLEOTIDE-DISULFIDE OXIDOREDUCTASE DOMAIN-CONTAINING"/>
    <property type="match status" value="1"/>
</dbReference>
<evidence type="ECO:0000313" key="8">
    <source>
        <dbReference type="Proteomes" id="UP000776252"/>
    </source>
</evidence>
<evidence type="ECO:0000259" key="6">
    <source>
        <dbReference type="PROSITE" id="PS50206"/>
    </source>
</evidence>
<comment type="cofactor">
    <cofactor evidence="1">
        <name>FAD</name>
        <dbReference type="ChEBI" id="CHEBI:57692"/>
    </cofactor>
</comment>
<proteinExistence type="predicted"/>
<sequence>MRILVIGAVAAGTSAAAKARRNDDNAEIVIYEKDRDISYSGCGIPYYIGGEIEDISDLTPRDPVFFKEKYNINVFTGFEVLKIDIQNKELTVKNINTNEVFKDKYDKLVIATGATAFVPNVTGVDKDNVFFVRNVQSARNIKNYIEKNKPQNAVIAGTGFIGFEMLESLMANKINVTIIEKQSKITPNLDEDMATFLENILIKKNITIIKNTGIADIQDNKVILENGTEVVSDMVIMATGVKPNIMLAKNAGIEIGVTGAIKVNKKMQTNIEDVYSCGDCIETFSVITGNPVYRPLGSTANKTGRIAGDVLSGGTSEYRGNISTGIFKLFDLAIASTGLSEKEAKEEGYEIVTCHNIKYDKPEYFNGKEMLIKAIADKVTQKLLGVQIIGYEGVDKRIDVFVTLITYGAKACDLFHLDLAYAPPFSTTKDPVHYTGMILDNILNKNRPVITAKKAQDLIDKGEKMQVIDARINKQYNECHVDRAVNIPHAELRKELETLDKDLLTITYCNKGVTGNATQNILINHGFNKVYNLSGGHKFYKATKTKLE</sequence>
<dbReference type="PANTHER" id="PTHR43429:SF1">
    <property type="entry name" value="NAD(P)H SULFUR OXIDOREDUCTASE (COA-DEPENDENT)"/>
    <property type="match status" value="1"/>
</dbReference>
<evidence type="ECO:0000256" key="4">
    <source>
        <dbReference type="ARBA" id="ARBA00023002"/>
    </source>
</evidence>
<dbReference type="InterPro" id="IPR001763">
    <property type="entry name" value="Rhodanese-like_dom"/>
</dbReference>
<name>A0ABS6BVP0_9CLOT</name>
<protein>
    <submittedName>
        <fullName evidence="7">FAD-dependent oxidoreductase</fullName>
    </submittedName>
</protein>
<dbReference type="InterPro" id="IPR023753">
    <property type="entry name" value="FAD/NAD-binding_dom"/>
</dbReference>
<dbReference type="InterPro" id="IPR050260">
    <property type="entry name" value="FAD-bd_OxRdtase"/>
</dbReference>
<evidence type="ECO:0000256" key="1">
    <source>
        <dbReference type="ARBA" id="ARBA00001974"/>
    </source>
</evidence>
<keyword evidence="3" id="KW-0274">FAD</keyword>
<dbReference type="EMBL" id="JAHLDV010000041">
    <property type="protein sequence ID" value="MBU3160968.1"/>
    <property type="molecule type" value="Genomic_DNA"/>
</dbReference>
<dbReference type="InterPro" id="IPR004099">
    <property type="entry name" value="Pyr_nucl-diS_OxRdtase_dimer"/>
</dbReference>
<reference evidence="7 8" key="1">
    <citation type="submission" date="2021-06" db="EMBL/GenBank/DDBJ databases">
        <title>Clostridia strains as spoilage organisms.</title>
        <authorList>
            <person name="Wambui J."/>
            <person name="Stephan R."/>
            <person name="Stevens M.J.A."/>
        </authorList>
    </citation>
    <scope>NUCLEOTIDE SEQUENCE [LARGE SCALE GENOMIC DNA]</scope>
    <source>
        <strain evidence="7 8">DSM 14204</strain>
    </source>
</reference>
<dbReference type="SMART" id="SM00450">
    <property type="entry name" value="RHOD"/>
    <property type="match status" value="1"/>
</dbReference>
<dbReference type="Pfam" id="PF07992">
    <property type="entry name" value="Pyr_redox_2"/>
    <property type="match status" value="1"/>
</dbReference>
<gene>
    <name evidence="7" type="ORF">KPL37_14680</name>
</gene>
<dbReference type="Pfam" id="PF00581">
    <property type="entry name" value="Rhodanese"/>
    <property type="match status" value="1"/>
</dbReference>
<evidence type="ECO:0000256" key="5">
    <source>
        <dbReference type="ARBA" id="ARBA00023284"/>
    </source>
</evidence>
<dbReference type="PROSITE" id="PS50206">
    <property type="entry name" value="RHODANESE_3"/>
    <property type="match status" value="1"/>
</dbReference>